<keyword evidence="2" id="KW-1185">Reference proteome</keyword>
<name>A0ABT3FU28_9BACT</name>
<dbReference type="EMBL" id="JAPDDS010000014">
    <property type="protein sequence ID" value="MCW1887090.1"/>
    <property type="molecule type" value="Genomic_DNA"/>
</dbReference>
<comment type="caution">
    <text evidence="1">The sequence shown here is derived from an EMBL/GenBank/DDBJ whole genome shotgun (WGS) entry which is preliminary data.</text>
</comment>
<dbReference type="Proteomes" id="UP001207930">
    <property type="component" value="Unassembled WGS sequence"/>
</dbReference>
<dbReference type="InterPro" id="IPR013406">
    <property type="entry name" value="CHP02574_addiction_mod"/>
</dbReference>
<dbReference type="RefSeq" id="WP_264503044.1">
    <property type="nucleotide sequence ID" value="NZ_JAPDDS010000014.1"/>
</dbReference>
<evidence type="ECO:0000313" key="2">
    <source>
        <dbReference type="Proteomes" id="UP001207930"/>
    </source>
</evidence>
<reference evidence="1 2" key="1">
    <citation type="submission" date="2022-10" db="EMBL/GenBank/DDBJ databases">
        <title>Luteolibacter flavescens strain MCCC 1K03193, whole genome shotgun sequencing project.</title>
        <authorList>
            <person name="Zhao G."/>
            <person name="Shen L."/>
        </authorList>
    </citation>
    <scope>NUCLEOTIDE SEQUENCE [LARGE SCALE GENOMIC DNA]</scope>
    <source>
        <strain evidence="1 2">MCCC 1K03193</strain>
    </source>
</reference>
<proteinExistence type="predicted"/>
<organism evidence="1 2">
    <name type="scientific">Luteolibacter flavescens</name>
    <dbReference type="NCBI Taxonomy" id="1859460"/>
    <lineage>
        <taxon>Bacteria</taxon>
        <taxon>Pseudomonadati</taxon>
        <taxon>Verrucomicrobiota</taxon>
        <taxon>Verrucomicrobiia</taxon>
        <taxon>Verrucomicrobiales</taxon>
        <taxon>Verrucomicrobiaceae</taxon>
        <taxon>Luteolibacter</taxon>
    </lineage>
</organism>
<evidence type="ECO:0000313" key="1">
    <source>
        <dbReference type="EMBL" id="MCW1887090.1"/>
    </source>
</evidence>
<gene>
    <name evidence="1" type="ORF">OKA04_20295</name>
</gene>
<dbReference type="Pfam" id="PF09720">
    <property type="entry name" value="Unstab_antitox"/>
    <property type="match status" value="1"/>
</dbReference>
<accession>A0ABT3FU28</accession>
<protein>
    <submittedName>
        <fullName evidence="1">Addiction module protein</fullName>
    </submittedName>
</protein>
<sequence length="77" mass="8726">MASTLELLEKEALLLPDDQKVTLAHRILASAEPQPEPSIEALWEAEILRRIDRLDRGETTTHAASEVFRELDQRFGS</sequence>